<comment type="similarity">
    <text evidence="1">Belongs to the UPF0161 family.</text>
</comment>
<feature type="region of interest" description="Disordered" evidence="2">
    <location>
        <begin position="76"/>
        <end position="99"/>
    </location>
</feature>
<dbReference type="PANTHER" id="PTHR33383">
    <property type="entry name" value="MEMBRANE PROTEIN INSERTION EFFICIENCY FACTOR-RELATED"/>
    <property type="match status" value="1"/>
</dbReference>
<evidence type="ECO:0000256" key="2">
    <source>
        <dbReference type="SAM" id="MobiDB-lite"/>
    </source>
</evidence>
<evidence type="ECO:0000313" key="4">
    <source>
        <dbReference type="Proteomes" id="UP001449225"/>
    </source>
</evidence>
<accession>A0ABU9TRU7</accession>
<dbReference type="RefSeq" id="WP_067985315.1">
    <property type="nucleotide sequence ID" value="NZ_CAXBCE010000022.1"/>
</dbReference>
<comment type="subcellular location">
    <subcellularLocation>
        <location evidence="1">Cell membrane</location>
        <topology evidence="1">Peripheral membrane protein</topology>
        <orientation evidence="1">Cytoplasmic side</orientation>
    </subcellularLocation>
</comment>
<dbReference type="InterPro" id="IPR002696">
    <property type="entry name" value="Membr_insert_effic_factor_YidD"/>
</dbReference>
<keyword evidence="1" id="KW-1003">Cell membrane</keyword>
<keyword evidence="4" id="KW-1185">Reference proteome</keyword>
<evidence type="ECO:0000256" key="1">
    <source>
        <dbReference type="HAMAP-Rule" id="MF_00386"/>
    </source>
</evidence>
<dbReference type="HAMAP" id="MF_00386">
    <property type="entry name" value="UPF0161_YidD"/>
    <property type="match status" value="1"/>
</dbReference>
<comment type="caution">
    <text evidence="3">The sequence shown here is derived from an EMBL/GenBank/DDBJ whole genome shotgun (WGS) entry which is preliminary data.</text>
</comment>
<dbReference type="Proteomes" id="UP001449225">
    <property type="component" value="Unassembled WGS sequence"/>
</dbReference>
<gene>
    <name evidence="3" type="primary">yidD</name>
    <name evidence="3" type="ORF">WNY58_06070</name>
</gene>
<sequence>MINFLKKLLSTLLIGLVNIYRYLISPVIGPRCRFHPTCSSYMIEAIQRHGPIKGTWLGLKRLGRCHPYNDGGYDPVPEHDCKAHPNTEKTEKKQDQPTS</sequence>
<evidence type="ECO:0000313" key="3">
    <source>
        <dbReference type="EMBL" id="MEM5535954.1"/>
    </source>
</evidence>
<dbReference type="NCBIfam" id="TIGR00278">
    <property type="entry name" value="membrane protein insertion efficiency factor YidD"/>
    <property type="match status" value="1"/>
</dbReference>
<dbReference type="SMART" id="SM01234">
    <property type="entry name" value="Haemolytic"/>
    <property type="match status" value="1"/>
</dbReference>
<dbReference type="PANTHER" id="PTHR33383:SF1">
    <property type="entry name" value="MEMBRANE PROTEIN INSERTION EFFICIENCY FACTOR-RELATED"/>
    <property type="match status" value="1"/>
</dbReference>
<reference evidence="3 4" key="1">
    <citation type="submission" date="2024-03" db="EMBL/GenBank/DDBJ databases">
        <title>Community enrichment and isolation of bacterial strains for fucoidan degradation.</title>
        <authorList>
            <person name="Sichert A."/>
        </authorList>
    </citation>
    <scope>NUCLEOTIDE SEQUENCE [LARGE SCALE GENOMIC DNA]</scope>
    <source>
        <strain evidence="3 4">AS76</strain>
    </source>
</reference>
<protein>
    <recommendedName>
        <fullName evidence="1">Putative membrane protein insertion efficiency factor</fullName>
    </recommendedName>
</protein>
<comment type="function">
    <text evidence="1">Could be involved in insertion of integral membrane proteins into the membrane.</text>
</comment>
<dbReference type="Pfam" id="PF01809">
    <property type="entry name" value="YidD"/>
    <property type="match status" value="1"/>
</dbReference>
<name>A0ABU9TRU7_9GAMM</name>
<proteinExistence type="inferred from homology"/>
<dbReference type="EMBL" id="JBBMRA010000004">
    <property type="protein sequence ID" value="MEM5535954.1"/>
    <property type="molecule type" value="Genomic_DNA"/>
</dbReference>
<keyword evidence="1" id="KW-0472">Membrane</keyword>
<organism evidence="3 4">
    <name type="scientific">Neptuniibacter pectenicola</name>
    <dbReference type="NCBI Taxonomy" id="1806669"/>
    <lineage>
        <taxon>Bacteria</taxon>
        <taxon>Pseudomonadati</taxon>
        <taxon>Pseudomonadota</taxon>
        <taxon>Gammaproteobacteria</taxon>
        <taxon>Oceanospirillales</taxon>
        <taxon>Oceanospirillaceae</taxon>
        <taxon>Neptuniibacter</taxon>
    </lineage>
</organism>